<dbReference type="AlphaFoldDB" id="A0A4C1TM39"/>
<dbReference type="InterPro" id="IPR001611">
    <property type="entry name" value="Leu-rich_rpt"/>
</dbReference>
<dbReference type="OrthoDB" id="27267at2759"/>
<dbReference type="InterPro" id="IPR003591">
    <property type="entry name" value="Leu-rich_rpt_typical-subtyp"/>
</dbReference>
<dbReference type="PROSITE" id="PS51450">
    <property type="entry name" value="LRR"/>
    <property type="match status" value="1"/>
</dbReference>
<dbReference type="Pfam" id="PF13855">
    <property type="entry name" value="LRR_8"/>
    <property type="match status" value="2"/>
</dbReference>
<evidence type="ECO:0000256" key="1">
    <source>
        <dbReference type="ARBA" id="ARBA00022614"/>
    </source>
</evidence>
<evidence type="ECO:0000256" key="3">
    <source>
        <dbReference type="SAM" id="MobiDB-lite"/>
    </source>
</evidence>
<reference evidence="4 5" key="1">
    <citation type="journal article" date="2019" name="Commun. Biol.">
        <title>The bagworm genome reveals a unique fibroin gene that provides high tensile strength.</title>
        <authorList>
            <person name="Kono N."/>
            <person name="Nakamura H."/>
            <person name="Ohtoshi R."/>
            <person name="Tomita M."/>
            <person name="Numata K."/>
            <person name="Arakawa K."/>
        </authorList>
    </citation>
    <scope>NUCLEOTIDE SEQUENCE [LARGE SCALE GENOMIC DNA]</scope>
</reference>
<organism evidence="4 5">
    <name type="scientific">Eumeta variegata</name>
    <name type="common">Bagworm moth</name>
    <name type="synonym">Eumeta japonica</name>
    <dbReference type="NCBI Taxonomy" id="151549"/>
    <lineage>
        <taxon>Eukaryota</taxon>
        <taxon>Metazoa</taxon>
        <taxon>Ecdysozoa</taxon>
        <taxon>Arthropoda</taxon>
        <taxon>Hexapoda</taxon>
        <taxon>Insecta</taxon>
        <taxon>Pterygota</taxon>
        <taxon>Neoptera</taxon>
        <taxon>Endopterygota</taxon>
        <taxon>Lepidoptera</taxon>
        <taxon>Glossata</taxon>
        <taxon>Ditrysia</taxon>
        <taxon>Tineoidea</taxon>
        <taxon>Psychidae</taxon>
        <taxon>Oiketicinae</taxon>
        <taxon>Eumeta</taxon>
    </lineage>
</organism>
<name>A0A4C1TM39_EUMVA</name>
<keyword evidence="1" id="KW-0433">Leucine-rich repeat</keyword>
<dbReference type="SMART" id="SM00369">
    <property type="entry name" value="LRR_TYP"/>
    <property type="match status" value="9"/>
</dbReference>
<gene>
    <name evidence="4" type="primary">Con</name>
    <name evidence="4" type="ORF">EVAR_92373_1</name>
</gene>
<accession>A0A4C1TM39</accession>
<dbReference type="SUPFAM" id="SSF52058">
    <property type="entry name" value="L domain-like"/>
    <property type="match status" value="1"/>
</dbReference>
<dbReference type="InterPro" id="IPR032675">
    <property type="entry name" value="LRR_dom_sf"/>
</dbReference>
<evidence type="ECO:0000313" key="5">
    <source>
        <dbReference type="Proteomes" id="UP000299102"/>
    </source>
</evidence>
<dbReference type="Gene3D" id="3.80.10.10">
    <property type="entry name" value="Ribonuclease Inhibitor"/>
    <property type="match status" value="1"/>
</dbReference>
<feature type="region of interest" description="Disordered" evidence="3">
    <location>
        <begin position="589"/>
        <end position="658"/>
    </location>
</feature>
<dbReference type="FunFam" id="3.80.10.10:FF:001360">
    <property type="entry name" value="Uncharacterized protein"/>
    <property type="match status" value="1"/>
</dbReference>
<dbReference type="PANTHER" id="PTHR24366:SF164">
    <property type="entry name" value="CONNECTIN-LIKE PROTEIN"/>
    <property type="match status" value="1"/>
</dbReference>
<evidence type="ECO:0000313" key="4">
    <source>
        <dbReference type="EMBL" id="GBP14381.1"/>
    </source>
</evidence>
<feature type="compositionally biased region" description="Polar residues" evidence="3">
    <location>
        <begin position="649"/>
        <end position="658"/>
    </location>
</feature>
<dbReference type="PANTHER" id="PTHR24366">
    <property type="entry name" value="IG(IMMUNOGLOBULIN) AND LRR(LEUCINE RICH REPEAT) DOMAINS"/>
    <property type="match status" value="1"/>
</dbReference>
<feature type="region of interest" description="Disordered" evidence="3">
    <location>
        <begin position="913"/>
        <end position="932"/>
    </location>
</feature>
<comment type="caution">
    <text evidence="4">The sequence shown here is derived from an EMBL/GenBank/DDBJ whole genome shotgun (WGS) entry which is preliminary data.</text>
</comment>
<dbReference type="EMBL" id="BGZK01000063">
    <property type="protein sequence ID" value="GBP14381.1"/>
    <property type="molecule type" value="Genomic_DNA"/>
</dbReference>
<feature type="region of interest" description="Disordered" evidence="3">
    <location>
        <begin position="1"/>
        <end position="20"/>
    </location>
</feature>
<keyword evidence="2" id="KW-0677">Repeat</keyword>
<evidence type="ECO:0000256" key="2">
    <source>
        <dbReference type="ARBA" id="ARBA00022737"/>
    </source>
</evidence>
<protein>
    <submittedName>
        <fullName evidence="4">Connectin</fullName>
    </submittedName>
</protein>
<proteinExistence type="predicted"/>
<sequence>MAALVSASKRPLSSTNPPPLLGGCPVTATALGECVSPTATTSTAFRLAGGRRPSPEARADDRPRYPRPMQQISILCPSLYMDTAQPCREWHCLPTNDAYPHIFFTDLGTRTLSPPRWPDAGRGPLTIIRGDALNHRVTTAPNRPSPDRLYKKFISTDESVVCTTVPDCIIRCLFTFYSSFDSSAGRRSVATGLIGHRNMDIVLQYMLLAVALTSTQISSTESRLNEKRRDKTERRYHAPGHIKENICEIADRESKVHCYCESTELKSATRADCWVFNGGIAEDDPLWSFFNSQPYIEKLTFNVRSDGALKFVPEHVVRRLKRLQKVSIHYATLPSIDQRAFSNLTGVRELTLTNDKIEILNESAFSGLTSLVNLTIKENRIKEIQRDVFADLPSLKYLDLSFNYINLIHDGGFEHLNCLNDLVLESNSLSVLTRETFRGLTNLTRLDLRSNKLTMIGDLTFAELWNLNELLLNNNELKYLSERAFDGLSMLQKLSMTGNRLRAINEGLLEGVRGLELLDLRNNEIEFFTYETIKPIIETLRTRTSVLYLSGNRLACDCRLSWIHTLRNETKSEPLQAALDGVTCVPTVASDKHNDEDDTDLTNGRGNLTEGRNEKDAIGGGDALRGTKAQTSRDDSGEEEAYLDPHSPEATTRATTPDNQRILLDVLAEALPCHGETRNREDSLMLSSKIESFWNPNSGIKKLGGRQRKRFDPLRPSSIARARGYHYVQTPISRTLWVSSSPNLSMRRWLAWEYERAPWSRLLVGVLRPIATPLYHVRYWQHLFRIYEIKYSSAVSETAAAARTASAYINRRVILTDMQRAGVSLFKRQAWYYCCTSTLWIQSGRWPCWVPASSPSLHTAVYLRQVTGLASETNSRGTNLYPSARGPLDRSTILPLRPSLLSKSPLKANASEFWTPASTPRGPAPPVHHDLL</sequence>
<dbReference type="STRING" id="151549.A0A4C1TM39"/>
<dbReference type="Proteomes" id="UP000299102">
    <property type="component" value="Unassembled WGS sequence"/>
</dbReference>
<keyword evidence="5" id="KW-1185">Reference proteome</keyword>